<comment type="caution">
    <text evidence="2">The sequence shown here is derived from an EMBL/GenBank/DDBJ whole genome shotgun (WGS) entry which is preliminary data.</text>
</comment>
<feature type="transmembrane region" description="Helical" evidence="1">
    <location>
        <begin position="85"/>
        <end position="103"/>
    </location>
</feature>
<reference evidence="3" key="1">
    <citation type="submission" date="2023-08" db="EMBL/GenBank/DDBJ databases">
        <title>Rhodospirillaceae gen. nov., a novel taxon isolated from the Yangtze River Yuezi River estuary sludge.</title>
        <authorList>
            <person name="Ruan L."/>
        </authorList>
    </citation>
    <scope>NUCLEOTIDE SEQUENCE [LARGE SCALE GENOMIC DNA]</scope>
    <source>
        <strain evidence="3">R-7</strain>
    </source>
</reference>
<evidence type="ECO:0000313" key="3">
    <source>
        <dbReference type="Proteomes" id="UP001230156"/>
    </source>
</evidence>
<protein>
    <recommendedName>
        <fullName evidence="4">DUF2975 domain-containing protein</fullName>
    </recommendedName>
</protein>
<dbReference type="EMBL" id="JAUYVI010000003">
    <property type="protein sequence ID" value="MDQ7247833.1"/>
    <property type="molecule type" value="Genomic_DNA"/>
</dbReference>
<feature type="transmembrane region" description="Helical" evidence="1">
    <location>
        <begin position="176"/>
        <end position="197"/>
    </location>
</feature>
<feature type="transmembrane region" description="Helical" evidence="1">
    <location>
        <begin position="140"/>
        <end position="164"/>
    </location>
</feature>
<keyword evidence="1" id="KW-0472">Membrane</keyword>
<feature type="transmembrane region" description="Helical" evidence="1">
    <location>
        <begin position="61"/>
        <end position="79"/>
    </location>
</feature>
<keyword evidence="1" id="KW-0812">Transmembrane</keyword>
<dbReference type="RefSeq" id="WP_379955271.1">
    <property type="nucleotide sequence ID" value="NZ_JAUYVI010000003.1"/>
</dbReference>
<accession>A0ABU0YJD6</accession>
<organism evidence="2 3">
    <name type="scientific">Dongia sedimenti</name>
    <dbReference type="NCBI Taxonomy" id="3064282"/>
    <lineage>
        <taxon>Bacteria</taxon>
        <taxon>Pseudomonadati</taxon>
        <taxon>Pseudomonadota</taxon>
        <taxon>Alphaproteobacteria</taxon>
        <taxon>Rhodospirillales</taxon>
        <taxon>Dongiaceae</taxon>
        <taxon>Dongia</taxon>
    </lineage>
</organism>
<evidence type="ECO:0000313" key="2">
    <source>
        <dbReference type="EMBL" id="MDQ7247833.1"/>
    </source>
</evidence>
<proteinExistence type="predicted"/>
<keyword evidence="1" id="KW-1133">Transmembrane helix</keyword>
<evidence type="ECO:0000256" key="1">
    <source>
        <dbReference type="SAM" id="Phobius"/>
    </source>
</evidence>
<sequence length="209" mass="22843">MMLREIWRTVLLMGLASRLYRDDAGSIYLIDTERWNKRPKCMHRLPDAASLDRVMQEKCHASAQMLLLFLAGYATIAVIRLGEVHLAWSLPILAPLLVAFFMCQRGVDVAMEACTTLPTNEHDFVLTRGSQLAQLKYVSLVRVLAALAIFAGFFGSMAVAQALAGPLSGPAGDLATGLSVMITLSSIYVIVAGGHVLNPDRIDLSLENR</sequence>
<dbReference type="Proteomes" id="UP001230156">
    <property type="component" value="Unassembled WGS sequence"/>
</dbReference>
<name>A0ABU0YJD6_9PROT</name>
<keyword evidence="3" id="KW-1185">Reference proteome</keyword>
<evidence type="ECO:0008006" key="4">
    <source>
        <dbReference type="Google" id="ProtNLM"/>
    </source>
</evidence>
<gene>
    <name evidence="2" type="ORF">Q8A70_09155</name>
</gene>